<organism evidence="4 5">
    <name type="scientific">Tritrichomonas musculus</name>
    <dbReference type="NCBI Taxonomy" id="1915356"/>
    <lineage>
        <taxon>Eukaryota</taxon>
        <taxon>Metamonada</taxon>
        <taxon>Parabasalia</taxon>
        <taxon>Tritrichomonadida</taxon>
        <taxon>Tritrichomonadidae</taxon>
        <taxon>Tritrichomonas</taxon>
    </lineage>
</organism>
<protein>
    <recommendedName>
        <fullName evidence="3">Homeobox domain-containing protein</fullName>
    </recommendedName>
</protein>
<keyword evidence="1" id="KW-0238">DNA-binding</keyword>
<proteinExistence type="predicted"/>
<dbReference type="Pfam" id="PF10551">
    <property type="entry name" value="MULE"/>
    <property type="match status" value="1"/>
</dbReference>
<accession>A0ABR2GQF9</accession>
<keyword evidence="5" id="KW-1185">Reference proteome</keyword>
<comment type="subcellular location">
    <subcellularLocation>
        <location evidence="1">Nucleus</location>
    </subcellularLocation>
</comment>
<sequence length="621" mass="72912">MDAKERVDHRPDGVPESIVFDGYIYKFEYLLKKENLFKYICKNGKNRSRKNRNKCKACIGVPKSILEKGLDQVNIKIIDNNHTCKNQTKTVAKLYSQAEIRSKVEQIFLSEKPRPSRIQLLNKLYKQLRDETPEGEERQVFSENLVSSYYAELSKKYNVDDDFNDTTLTTRDTNFELFKIKYPDKDNPGKSLTIVCYCSDFQQQLITSVTYVFIDGTFNVTPPGFKQVLVIMGRTVHMNVPIAYFLLPNKLQETYETAFNLFKQHAATTFRPCTNYITDFEKAELNAVKKCFIQAGDSLQLCYFHFTQSMMRHFQKYQKSPIITELNQIANMLPFVSEAKVNQVIKTLLKNKVTKRFARYFKKTYLGQMYSFQDWNISSKKEKETISNNVVESHNNTLRVNIGNQPSLQTFGQKLAILENIYYERYWNKKTKPLQKERIDEETFNKKFTNFLNKLKKDDKIEGEEEDDDYENDNQVHNDDDEDNDENTQDLYFDNTDLIISPIISENDEDNSDECKEITNQNENEDHDEVNLIVEEEEEVEEVQDLITKAGSRPKAKIRKLSNEIQQILIQNSIDFNNAKPRSDERANILKSTYEKVKEKEPNIEITQVRSWFNNNKKKYT</sequence>
<evidence type="ECO:0000259" key="3">
    <source>
        <dbReference type="PROSITE" id="PS50071"/>
    </source>
</evidence>
<feature type="compositionally biased region" description="Acidic residues" evidence="2">
    <location>
        <begin position="461"/>
        <end position="472"/>
    </location>
</feature>
<evidence type="ECO:0000313" key="5">
    <source>
        <dbReference type="Proteomes" id="UP001470230"/>
    </source>
</evidence>
<dbReference type="PROSITE" id="PS50071">
    <property type="entry name" value="HOMEOBOX_2"/>
    <property type="match status" value="1"/>
</dbReference>
<dbReference type="Proteomes" id="UP001470230">
    <property type="component" value="Unassembled WGS sequence"/>
</dbReference>
<keyword evidence="1" id="KW-0539">Nucleus</keyword>
<feature type="region of interest" description="Disordered" evidence="2">
    <location>
        <begin position="458"/>
        <end position="489"/>
    </location>
</feature>
<dbReference type="InterPro" id="IPR018289">
    <property type="entry name" value="MULE_transposase_dom"/>
</dbReference>
<dbReference type="EMBL" id="JAPFFF010000100">
    <property type="protein sequence ID" value="KAK8835475.1"/>
    <property type="molecule type" value="Genomic_DNA"/>
</dbReference>
<feature type="domain" description="Homeobox" evidence="3">
    <location>
        <begin position="553"/>
        <end position="621"/>
    </location>
</feature>
<evidence type="ECO:0000256" key="1">
    <source>
        <dbReference type="PROSITE-ProRule" id="PRU00108"/>
    </source>
</evidence>
<dbReference type="InterPro" id="IPR001356">
    <property type="entry name" value="HD"/>
</dbReference>
<comment type="caution">
    <text evidence="4">The sequence shown here is derived from an EMBL/GenBank/DDBJ whole genome shotgun (WGS) entry which is preliminary data.</text>
</comment>
<evidence type="ECO:0000256" key="2">
    <source>
        <dbReference type="SAM" id="MobiDB-lite"/>
    </source>
</evidence>
<keyword evidence="1" id="KW-0371">Homeobox</keyword>
<feature type="compositionally biased region" description="Acidic residues" evidence="2">
    <location>
        <begin position="479"/>
        <end position="488"/>
    </location>
</feature>
<gene>
    <name evidence="4" type="ORF">M9Y10_004533</name>
</gene>
<evidence type="ECO:0000313" key="4">
    <source>
        <dbReference type="EMBL" id="KAK8835475.1"/>
    </source>
</evidence>
<reference evidence="4 5" key="1">
    <citation type="submission" date="2024-04" db="EMBL/GenBank/DDBJ databases">
        <title>Tritrichomonas musculus Genome.</title>
        <authorList>
            <person name="Alves-Ferreira E."/>
            <person name="Grigg M."/>
            <person name="Lorenzi H."/>
            <person name="Galac M."/>
        </authorList>
    </citation>
    <scope>NUCLEOTIDE SEQUENCE [LARGE SCALE GENOMIC DNA]</scope>
    <source>
        <strain evidence="4 5">EAF2021</strain>
    </source>
</reference>
<name>A0ABR2GQF9_9EUKA</name>